<evidence type="ECO:0000256" key="1">
    <source>
        <dbReference type="SAM" id="SignalP"/>
    </source>
</evidence>
<feature type="signal peptide" evidence="1">
    <location>
        <begin position="1"/>
        <end position="16"/>
    </location>
</feature>
<dbReference type="HOGENOM" id="CLU_1455610_0_0_1"/>
<sequence length="186" mass="21282">MHVGMCALLRTIWLLAEYPTFICLRTQFSCVRCAVESATAADIHFYRFSINHTKNDNVSDDRTERPITRTTVHFLFPILVDRIYHSVVLKISRGSSLFVSLYPNSRTVYLIFSTFLIFYHFRRSQFSPISVNFFENIFRTPLLSCEVNNGTTVRTTNGGGPPIDDPRLLSPLQTTPTCIKEDVGTF</sequence>
<keyword evidence="3" id="KW-1185">Reference proteome</keyword>
<accession>G0M6V0</accession>
<dbReference type="AlphaFoldDB" id="G0M6V0"/>
<reference evidence="3" key="1">
    <citation type="submission" date="2011-07" db="EMBL/GenBank/DDBJ databases">
        <authorList>
            <consortium name="Caenorhabditis brenneri Sequencing and Analysis Consortium"/>
            <person name="Wilson R.K."/>
        </authorList>
    </citation>
    <scope>NUCLEOTIDE SEQUENCE [LARGE SCALE GENOMIC DNA]</scope>
    <source>
        <strain evidence="3">PB2801</strain>
    </source>
</reference>
<evidence type="ECO:0008006" key="4">
    <source>
        <dbReference type="Google" id="ProtNLM"/>
    </source>
</evidence>
<gene>
    <name evidence="2" type="ORF">CAEBREN_18875</name>
</gene>
<dbReference type="Proteomes" id="UP000008068">
    <property type="component" value="Unassembled WGS sequence"/>
</dbReference>
<proteinExistence type="predicted"/>
<dbReference type="EMBL" id="GL379786">
    <property type="protein sequence ID" value="EGT30628.1"/>
    <property type="molecule type" value="Genomic_DNA"/>
</dbReference>
<evidence type="ECO:0000313" key="3">
    <source>
        <dbReference type="Proteomes" id="UP000008068"/>
    </source>
</evidence>
<protein>
    <recommendedName>
        <fullName evidence="4">Secreted protein</fullName>
    </recommendedName>
</protein>
<organism evidence="3">
    <name type="scientific">Caenorhabditis brenneri</name>
    <name type="common">Nematode worm</name>
    <dbReference type="NCBI Taxonomy" id="135651"/>
    <lineage>
        <taxon>Eukaryota</taxon>
        <taxon>Metazoa</taxon>
        <taxon>Ecdysozoa</taxon>
        <taxon>Nematoda</taxon>
        <taxon>Chromadorea</taxon>
        <taxon>Rhabditida</taxon>
        <taxon>Rhabditina</taxon>
        <taxon>Rhabditomorpha</taxon>
        <taxon>Rhabditoidea</taxon>
        <taxon>Rhabditidae</taxon>
        <taxon>Peloderinae</taxon>
        <taxon>Caenorhabditis</taxon>
    </lineage>
</organism>
<feature type="chain" id="PRO_5003403099" description="Secreted protein" evidence="1">
    <location>
        <begin position="17"/>
        <end position="186"/>
    </location>
</feature>
<dbReference type="InParanoid" id="G0M6V0"/>
<keyword evidence="1" id="KW-0732">Signal</keyword>
<evidence type="ECO:0000313" key="2">
    <source>
        <dbReference type="EMBL" id="EGT30628.1"/>
    </source>
</evidence>
<name>G0M6V0_CAEBE</name>